<keyword evidence="4" id="KW-1185">Reference proteome</keyword>
<gene>
    <name evidence="3" type="ORF">GUJ93_ZPchr0013g36956</name>
</gene>
<protein>
    <submittedName>
        <fullName evidence="3">Uncharacterized protein</fullName>
    </submittedName>
</protein>
<dbReference type="Proteomes" id="UP000729402">
    <property type="component" value="Unassembled WGS sequence"/>
</dbReference>
<feature type="region of interest" description="Disordered" evidence="1">
    <location>
        <begin position="1"/>
        <end position="20"/>
    </location>
</feature>
<keyword evidence="2" id="KW-0812">Transmembrane</keyword>
<evidence type="ECO:0000256" key="2">
    <source>
        <dbReference type="SAM" id="Phobius"/>
    </source>
</evidence>
<evidence type="ECO:0000313" key="3">
    <source>
        <dbReference type="EMBL" id="KAG8095784.1"/>
    </source>
</evidence>
<reference evidence="3" key="2">
    <citation type="submission" date="2021-02" db="EMBL/GenBank/DDBJ databases">
        <authorList>
            <person name="Kimball J.A."/>
            <person name="Haas M.W."/>
            <person name="Macchietto M."/>
            <person name="Kono T."/>
            <person name="Duquette J."/>
            <person name="Shao M."/>
        </authorList>
    </citation>
    <scope>NUCLEOTIDE SEQUENCE</scope>
    <source>
        <tissue evidence="3">Fresh leaf tissue</tissue>
    </source>
</reference>
<sequence length="75" mass="7993">MVNVNPIVFPPTSRADPPAPRALLPSARGPHQLPALLLVFPVALSLCTCSQLASFLIRHVPVFLAARNTALDTPL</sequence>
<proteinExistence type="predicted"/>
<keyword evidence="2" id="KW-1133">Transmembrane helix</keyword>
<evidence type="ECO:0000313" key="4">
    <source>
        <dbReference type="Proteomes" id="UP000729402"/>
    </source>
</evidence>
<organism evidence="3 4">
    <name type="scientific">Zizania palustris</name>
    <name type="common">Northern wild rice</name>
    <dbReference type="NCBI Taxonomy" id="103762"/>
    <lineage>
        <taxon>Eukaryota</taxon>
        <taxon>Viridiplantae</taxon>
        <taxon>Streptophyta</taxon>
        <taxon>Embryophyta</taxon>
        <taxon>Tracheophyta</taxon>
        <taxon>Spermatophyta</taxon>
        <taxon>Magnoliopsida</taxon>
        <taxon>Liliopsida</taxon>
        <taxon>Poales</taxon>
        <taxon>Poaceae</taxon>
        <taxon>BOP clade</taxon>
        <taxon>Oryzoideae</taxon>
        <taxon>Oryzeae</taxon>
        <taxon>Zizaniinae</taxon>
        <taxon>Zizania</taxon>
    </lineage>
</organism>
<accession>A0A8J5WV19</accession>
<reference evidence="3" key="1">
    <citation type="journal article" date="2021" name="bioRxiv">
        <title>Whole Genome Assembly and Annotation of Northern Wild Rice, Zizania palustris L., Supports a Whole Genome Duplication in the Zizania Genus.</title>
        <authorList>
            <person name="Haas M."/>
            <person name="Kono T."/>
            <person name="Macchietto M."/>
            <person name="Millas R."/>
            <person name="McGilp L."/>
            <person name="Shao M."/>
            <person name="Duquette J."/>
            <person name="Hirsch C.N."/>
            <person name="Kimball J."/>
        </authorList>
    </citation>
    <scope>NUCLEOTIDE SEQUENCE</scope>
    <source>
        <tissue evidence="3">Fresh leaf tissue</tissue>
    </source>
</reference>
<feature type="transmembrane region" description="Helical" evidence="2">
    <location>
        <begin position="33"/>
        <end position="57"/>
    </location>
</feature>
<dbReference type="AlphaFoldDB" id="A0A8J5WV19"/>
<dbReference type="EMBL" id="JAAALK010000079">
    <property type="protein sequence ID" value="KAG8095784.1"/>
    <property type="molecule type" value="Genomic_DNA"/>
</dbReference>
<comment type="caution">
    <text evidence="3">The sequence shown here is derived from an EMBL/GenBank/DDBJ whole genome shotgun (WGS) entry which is preliminary data.</text>
</comment>
<evidence type="ECO:0000256" key="1">
    <source>
        <dbReference type="SAM" id="MobiDB-lite"/>
    </source>
</evidence>
<name>A0A8J5WV19_ZIZPA</name>
<keyword evidence="2" id="KW-0472">Membrane</keyword>